<organism evidence="2 3">
    <name type="scientific">Aquibacillus albus</name>
    <dbReference type="NCBI Taxonomy" id="1168171"/>
    <lineage>
        <taxon>Bacteria</taxon>
        <taxon>Bacillati</taxon>
        <taxon>Bacillota</taxon>
        <taxon>Bacilli</taxon>
        <taxon>Bacillales</taxon>
        <taxon>Bacillaceae</taxon>
        <taxon>Aquibacillus</taxon>
    </lineage>
</organism>
<dbReference type="Proteomes" id="UP001296943">
    <property type="component" value="Unassembled WGS sequence"/>
</dbReference>
<feature type="domain" description="ANTAR" evidence="1">
    <location>
        <begin position="126"/>
        <end position="187"/>
    </location>
</feature>
<name>A0ABS2N2H3_9BACI</name>
<dbReference type="SUPFAM" id="SSF52172">
    <property type="entry name" value="CheY-like"/>
    <property type="match status" value="1"/>
</dbReference>
<keyword evidence="3" id="KW-1185">Reference proteome</keyword>
<dbReference type="InterPro" id="IPR036388">
    <property type="entry name" value="WH-like_DNA-bd_sf"/>
</dbReference>
<dbReference type="PIRSF" id="PIRSF036382">
    <property type="entry name" value="RR_antiterm"/>
    <property type="match status" value="1"/>
</dbReference>
<reference evidence="2 3" key="1">
    <citation type="submission" date="2021-01" db="EMBL/GenBank/DDBJ databases">
        <title>Genomic Encyclopedia of Type Strains, Phase IV (KMG-IV): sequencing the most valuable type-strain genomes for metagenomic binning, comparative biology and taxonomic classification.</title>
        <authorList>
            <person name="Goeker M."/>
        </authorList>
    </citation>
    <scope>NUCLEOTIDE SEQUENCE [LARGE SCALE GENOMIC DNA]</scope>
    <source>
        <strain evidence="2 3">DSM 23711</strain>
    </source>
</reference>
<dbReference type="Pfam" id="PF03861">
    <property type="entry name" value="ANTAR"/>
    <property type="match status" value="1"/>
</dbReference>
<dbReference type="InterPro" id="IPR008327">
    <property type="entry name" value="Sig_transdc_resp-reg_antiterm"/>
</dbReference>
<protein>
    <submittedName>
        <fullName evidence="2">Response regulator NasT</fullName>
    </submittedName>
</protein>
<gene>
    <name evidence="2" type="ORF">JOC48_002833</name>
</gene>
<dbReference type="Gene3D" id="1.10.10.10">
    <property type="entry name" value="Winged helix-like DNA-binding domain superfamily/Winged helix DNA-binding domain"/>
    <property type="match status" value="1"/>
</dbReference>
<comment type="caution">
    <text evidence="2">The sequence shown here is derived from an EMBL/GenBank/DDBJ whole genome shotgun (WGS) entry which is preliminary data.</text>
</comment>
<dbReference type="InterPro" id="IPR011006">
    <property type="entry name" value="CheY-like_superfamily"/>
</dbReference>
<accession>A0ABS2N2H3</accession>
<dbReference type="RefSeq" id="WP_204500655.1">
    <property type="nucleotide sequence ID" value="NZ_JAFBDR010000016.1"/>
</dbReference>
<evidence type="ECO:0000313" key="3">
    <source>
        <dbReference type="Proteomes" id="UP001296943"/>
    </source>
</evidence>
<dbReference type="InterPro" id="IPR005561">
    <property type="entry name" value="ANTAR"/>
</dbReference>
<proteinExistence type="predicted"/>
<evidence type="ECO:0000259" key="1">
    <source>
        <dbReference type="PROSITE" id="PS50921"/>
    </source>
</evidence>
<sequence length="202" mass="23604">MLDSFLLFMDPEVKQHYKPTDPSYIGSRLQDLGYRVIKTTDPSSFEALIQQVDALIICSPTAEIEHWAKKCLSYRSLPLIWWFHNNPKVVVNCQIDIDIDAMLCSTMTDNEIHWSLHLCSNRYLQRIQWQKERELLLSKLEERKQIEKAKSILCDIKNISESEAYEFIRKQAMDERKRVVDVATSIIDVYPLLVANKGDGRK</sequence>
<dbReference type="PROSITE" id="PS50921">
    <property type="entry name" value="ANTAR"/>
    <property type="match status" value="1"/>
</dbReference>
<evidence type="ECO:0000313" key="2">
    <source>
        <dbReference type="EMBL" id="MBM7572330.1"/>
    </source>
</evidence>
<dbReference type="EMBL" id="JAFBDR010000016">
    <property type="protein sequence ID" value="MBM7572330.1"/>
    <property type="molecule type" value="Genomic_DNA"/>
</dbReference>
<dbReference type="SMART" id="SM01012">
    <property type="entry name" value="ANTAR"/>
    <property type="match status" value="1"/>
</dbReference>